<dbReference type="EMBL" id="QUAJ01000005">
    <property type="protein sequence ID" value="REI42227.1"/>
    <property type="molecule type" value="Genomic_DNA"/>
</dbReference>
<proteinExistence type="predicted"/>
<comment type="caution">
    <text evidence="1">The sequence shown here is derived from an EMBL/GenBank/DDBJ whole genome shotgun (WGS) entry which is preliminary data.</text>
</comment>
<keyword evidence="2" id="KW-1185">Reference proteome</keyword>
<evidence type="ECO:0000313" key="1">
    <source>
        <dbReference type="EMBL" id="REI42227.1"/>
    </source>
</evidence>
<organism evidence="1 2">
    <name type="scientific">Psychrilyobacter piezotolerans</name>
    <dbReference type="NCBI Taxonomy" id="2293438"/>
    <lineage>
        <taxon>Bacteria</taxon>
        <taxon>Fusobacteriati</taxon>
        <taxon>Fusobacteriota</taxon>
        <taxon>Fusobacteriia</taxon>
        <taxon>Fusobacteriales</taxon>
        <taxon>Fusobacteriaceae</taxon>
        <taxon>Psychrilyobacter</taxon>
    </lineage>
</organism>
<dbReference type="Proteomes" id="UP000263486">
    <property type="component" value="Unassembled WGS sequence"/>
</dbReference>
<dbReference type="RefSeq" id="WP_114641605.1">
    <property type="nucleotide sequence ID" value="NZ_JAACIO010000005.1"/>
</dbReference>
<reference evidence="1 2" key="1">
    <citation type="submission" date="2018-08" db="EMBL/GenBank/DDBJ databases">
        <title>Draft genome sequence of Psychrilyobacter sp. strain SD5 isolated from Black Sea water.</title>
        <authorList>
            <person name="Yadav S."/>
            <person name="Villanueva L."/>
            <person name="Damste J.S.S."/>
        </authorList>
    </citation>
    <scope>NUCLEOTIDE SEQUENCE [LARGE SCALE GENOMIC DNA]</scope>
    <source>
        <strain evidence="1 2">SD5</strain>
    </source>
</reference>
<gene>
    <name evidence="1" type="ORF">DYH56_04190</name>
</gene>
<name>A0ABX9KIZ0_9FUSO</name>
<sequence length="162" mass="19182">MNKKKIHKGLEKYETGKKKYLEVTKVQRKMNKIKKALSDVKIGEEVILLKKNFPIDELFLNLMHELKEEKVLKFIIVEKGTKVILNNHFKTKSKPFEKRLRYLRGTKINSRHFYKMEDENSKIYNVSLSKHFVHKNLEKVLLIKGRINGSRVTAIKKVEEMG</sequence>
<accession>A0ABX9KIZ0</accession>
<evidence type="ECO:0000313" key="2">
    <source>
        <dbReference type="Proteomes" id="UP000263486"/>
    </source>
</evidence>
<protein>
    <submittedName>
        <fullName evidence="1">Uncharacterized protein</fullName>
    </submittedName>
</protein>